<evidence type="ECO:0000313" key="2">
    <source>
        <dbReference type="Proteomes" id="UP001162001"/>
    </source>
</evidence>
<dbReference type="Proteomes" id="UP001162001">
    <property type="component" value="Segment"/>
</dbReference>
<organism evidence="1 2">
    <name type="scientific">Fadolivirus FV1/VV64</name>
    <dbReference type="NCBI Taxonomy" id="3070911"/>
    <lineage>
        <taxon>Viruses</taxon>
        <taxon>Varidnaviria</taxon>
        <taxon>Bamfordvirae</taxon>
        <taxon>Nucleocytoviricota</taxon>
        <taxon>Megaviricetes</taxon>
        <taxon>Imitervirales</taxon>
        <taxon>Mimiviridae</taxon>
        <taxon>Klosneuvirinae</taxon>
        <taxon>Fadolivirus</taxon>
        <taxon>Fadolivirus algeromassiliense</taxon>
    </lineage>
</organism>
<evidence type="ECO:0000313" key="1">
    <source>
        <dbReference type="EMBL" id="QKF93684.1"/>
    </source>
</evidence>
<protein>
    <submittedName>
        <fullName evidence="1">Uncharacterized protein</fullName>
    </submittedName>
</protein>
<keyword evidence="2" id="KW-1185">Reference proteome</keyword>
<proteinExistence type="predicted"/>
<accession>A0A7D3QUM5</accession>
<sequence length="260" mass="31436">MDKIIIFLVKKNFTDIEHIITNSEISKSEYINLVYFIFFQYTNNKFNDVSVFVLLFLLLLKYKILHINDIQNIQLLIKWHRENKYTKNYTYKFIETNHHLSIVENNLFEIISMYKDLNPKIFKNLKEKNYLDEFRNIIKNTIRPLINSFNDNFIIANRPDNKDKQKYDYFINLVSNEILVRLKNFVKIFGVKLLEKTGVKIITSIDFESMNINERIEYYNHCLTKINDVISSIEYLYIGRDRIKTIIDDFNIDYKLLNDF</sequence>
<gene>
    <name evidence="1" type="ORF">Fadolivirus_1_226</name>
</gene>
<reference evidence="1 2" key="1">
    <citation type="submission" date="2020-04" db="EMBL/GenBank/DDBJ databases">
        <title>Advantages and limits of metagenomic assembly and binning of a giant virus.</title>
        <authorList>
            <person name="Schulz F."/>
            <person name="Andreani J."/>
            <person name="Francis R."/>
            <person name="Boudjemaa H."/>
            <person name="Bou Khalil J.Y."/>
            <person name="Lee J."/>
            <person name="La Scola B."/>
            <person name="Woyke T."/>
        </authorList>
    </citation>
    <scope>NUCLEOTIDE SEQUENCE [LARGE SCALE GENOMIC DNA]</scope>
    <source>
        <strain evidence="1 2">FV1/VV64</strain>
    </source>
</reference>
<dbReference type="EMBL" id="MT418680">
    <property type="protein sequence ID" value="QKF93684.1"/>
    <property type="molecule type" value="Genomic_DNA"/>
</dbReference>
<name>A0A7D3QUM5_9VIRU</name>